<gene>
    <name evidence="1" type="ORF">GBF38_003176</name>
</gene>
<feature type="non-terminal residue" evidence="1">
    <location>
        <position position="1"/>
    </location>
</feature>
<comment type="caution">
    <text evidence="1">The sequence shown here is derived from an EMBL/GenBank/DDBJ whole genome shotgun (WGS) entry which is preliminary data.</text>
</comment>
<proteinExistence type="predicted"/>
<evidence type="ECO:0000313" key="2">
    <source>
        <dbReference type="Proteomes" id="UP000805704"/>
    </source>
</evidence>
<name>A0ACB7FN96_NIBAL</name>
<keyword evidence="2" id="KW-1185">Reference proteome</keyword>
<evidence type="ECO:0000313" key="1">
    <source>
        <dbReference type="EMBL" id="KAG8014616.1"/>
    </source>
</evidence>
<protein>
    <submittedName>
        <fullName evidence="1">Uncharacterized protein</fullName>
    </submittedName>
</protein>
<organism evidence="1 2">
    <name type="scientific">Nibea albiflora</name>
    <name type="common">Yellow drum</name>
    <name type="synonym">Corvina albiflora</name>
    <dbReference type="NCBI Taxonomy" id="240163"/>
    <lineage>
        <taxon>Eukaryota</taxon>
        <taxon>Metazoa</taxon>
        <taxon>Chordata</taxon>
        <taxon>Craniata</taxon>
        <taxon>Vertebrata</taxon>
        <taxon>Euteleostomi</taxon>
        <taxon>Actinopterygii</taxon>
        <taxon>Neopterygii</taxon>
        <taxon>Teleostei</taxon>
        <taxon>Neoteleostei</taxon>
        <taxon>Acanthomorphata</taxon>
        <taxon>Eupercaria</taxon>
        <taxon>Sciaenidae</taxon>
        <taxon>Nibea</taxon>
    </lineage>
</organism>
<reference evidence="1" key="1">
    <citation type="submission" date="2020-04" db="EMBL/GenBank/DDBJ databases">
        <title>A chromosome-scale assembly and high-density genetic map of the yellow drum (Nibea albiflora) genome.</title>
        <authorList>
            <person name="Xu D."/>
            <person name="Zhang W."/>
            <person name="Chen R."/>
            <person name="Tan P."/>
            <person name="Wang L."/>
            <person name="Song H."/>
            <person name="Tian L."/>
            <person name="Zhu Q."/>
            <person name="Wang B."/>
        </authorList>
    </citation>
    <scope>NUCLEOTIDE SEQUENCE</scope>
    <source>
        <strain evidence="1">ZJHYS-2018</strain>
    </source>
</reference>
<sequence>CLPLQLVFRSRYPMSGSSGAICCLSLADYCPRLPALSVTWLLEKRHDLTVSSRTAEASLSKRLTPHKL</sequence>
<dbReference type="EMBL" id="CM024789">
    <property type="protein sequence ID" value="KAG8014616.1"/>
    <property type="molecule type" value="Genomic_DNA"/>
</dbReference>
<accession>A0ACB7FN96</accession>
<dbReference type="Proteomes" id="UP000805704">
    <property type="component" value="Chromosome 1"/>
</dbReference>